<evidence type="ECO:0000313" key="3">
    <source>
        <dbReference type="Proteomes" id="UP001642409"/>
    </source>
</evidence>
<dbReference type="Gene3D" id="3.80.10.10">
    <property type="entry name" value="Ribonuclease Inhibitor"/>
    <property type="match status" value="1"/>
</dbReference>
<dbReference type="EMBL" id="CATOUU010000953">
    <property type="protein sequence ID" value="CAI9962480.1"/>
    <property type="molecule type" value="Genomic_DNA"/>
</dbReference>
<dbReference type="InterPro" id="IPR032675">
    <property type="entry name" value="LRR_dom_sf"/>
</dbReference>
<sequence length="160" mass="18964">MVNLRVLSVHHNSIVDLSPLRFLKQLKELGFANNRVIFLYPLEHLHLTIKQFCLEDNFIQSDQISFVTVKFRDDDEMSDNTRKIRSNHICYAQKTLDKQQKLYSQKIITILRTESLKNKSIKKQYNCFQAKINAFLTLNVEQLSRLALKTVQFIQNQSFW</sequence>
<reference evidence="1" key="1">
    <citation type="submission" date="2023-06" db="EMBL/GenBank/DDBJ databases">
        <authorList>
            <person name="Kurt Z."/>
        </authorList>
    </citation>
    <scope>NUCLEOTIDE SEQUENCE</scope>
</reference>
<accession>A0AA86R565</accession>
<evidence type="ECO:0000313" key="1">
    <source>
        <dbReference type="EMBL" id="CAI9962480.1"/>
    </source>
</evidence>
<dbReference type="SUPFAM" id="SSF52075">
    <property type="entry name" value="Outer arm dynein light chain 1"/>
    <property type="match status" value="1"/>
</dbReference>
<dbReference type="EMBL" id="CAXDID020000405">
    <property type="protein sequence ID" value="CAL6088075.1"/>
    <property type="molecule type" value="Genomic_DNA"/>
</dbReference>
<reference evidence="2 3" key="2">
    <citation type="submission" date="2024-07" db="EMBL/GenBank/DDBJ databases">
        <authorList>
            <person name="Akdeniz Z."/>
        </authorList>
    </citation>
    <scope>NUCLEOTIDE SEQUENCE [LARGE SCALE GENOMIC DNA]</scope>
</reference>
<dbReference type="InterPro" id="IPR001611">
    <property type="entry name" value="Leu-rich_rpt"/>
</dbReference>
<proteinExistence type="predicted"/>
<dbReference type="AlphaFoldDB" id="A0AA86R565"/>
<name>A0AA86R565_9EUKA</name>
<comment type="caution">
    <text evidence="1">The sequence shown here is derived from an EMBL/GenBank/DDBJ whole genome shotgun (WGS) entry which is preliminary data.</text>
</comment>
<dbReference type="PROSITE" id="PS51450">
    <property type="entry name" value="LRR"/>
    <property type="match status" value="1"/>
</dbReference>
<protein>
    <submittedName>
        <fullName evidence="1">Leucine-rich repeat domain superfamily</fullName>
    </submittedName>
    <submittedName>
        <fullName evidence="2">Leucine-rich_repeat domain superfamily</fullName>
    </submittedName>
</protein>
<evidence type="ECO:0000313" key="2">
    <source>
        <dbReference type="EMBL" id="CAL6088075.1"/>
    </source>
</evidence>
<dbReference type="Proteomes" id="UP001642409">
    <property type="component" value="Unassembled WGS sequence"/>
</dbReference>
<gene>
    <name evidence="1" type="ORF">HINF_LOCUS50125</name>
    <name evidence="2" type="ORF">HINF_LOCUS63951</name>
</gene>
<organism evidence="1">
    <name type="scientific">Hexamita inflata</name>
    <dbReference type="NCBI Taxonomy" id="28002"/>
    <lineage>
        <taxon>Eukaryota</taxon>
        <taxon>Metamonada</taxon>
        <taxon>Diplomonadida</taxon>
        <taxon>Hexamitidae</taxon>
        <taxon>Hexamitinae</taxon>
        <taxon>Hexamita</taxon>
    </lineage>
</organism>
<keyword evidence="3" id="KW-1185">Reference proteome</keyword>